<name>A0A9X4P1E9_9LACT</name>
<keyword evidence="2" id="KW-1185">Reference proteome</keyword>
<gene>
    <name evidence="1" type="ORF">NF717_07995</name>
</gene>
<reference evidence="1" key="1">
    <citation type="submission" date="2022-06" db="EMBL/GenBank/DDBJ databases">
        <title>Lactococcus from bovine mastitis in China.</title>
        <authorList>
            <person name="Lin Y."/>
            <person name="Han B."/>
        </authorList>
    </citation>
    <scope>NUCLEOTIDE SEQUENCE</scope>
    <source>
        <strain evidence="1">Ningxia-I-26</strain>
    </source>
</reference>
<sequence>MKQELNIAYIFSCIMVDNEKLTLPVASKKIKHFINKSQGLVDENELDEWRKVEEELIHMDLDSFENWKKIAIRYFKSSKNVLEK</sequence>
<comment type="caution">
    <text evidence="1">The sequence shown here is derived from an EMBL/GenBank/DDBJ whole genome shotgun (WGS) entry which is preliminary data.</text>
</comment>
<organism evidence="1 2">
    <name type="scientific">Lactococcus formosensis</name>
    <dbReference type="NCBI Taxonomy" id="1281486"/>
    <lineage>
        <taxon>Bacteria</taxon>
        <taxon>Bacillati</taxon>
        <taxon>Bacillota</taxon>
        <taxon>Bacilli</taxon>
        <taxon>Lactobacillales</taxon>
        <taxon>Streptococcaceae</taxon>
        <taxon>Lactococcus</taxon>
    </lineage>
</organism>
<proteinExistence type="predicted"/>
<evidence type="ECO:0000313" key="2">
    <source>
        <dbReference type="Proteomes" id="UP001153199"/>
    </source>
</evidence>
<dbReference type="Proteomes" id="UP001153199">
    <property type="component" value="Unassembled WGS sequence"/>
</dbReference>
<dbReference type="AlphaFoldDB" id="A0A9X4P1E9"/>
<evidence type="ECO:0000313" key="1">
    <source>
        <dbReference type="EMBL" id="MDG6145593.1"/>
    </source>
</evidence>
<dbReference type="RefSeq" id="WP_107106307.1">
    <property type="nucleotide sequence ID" value="NZ_JAMWDY010000007.1"/>
</dbReference>
<protein>
    <submittedName>
        <fullName evidence="1">Uncharacterized protein</fullName>
    </submittedName>
</protein>
<accession>A0A9X4P1E9</accession>
<dbReference type="EMBL" id="JAMWFV010000010">
    <property type="protein sequence ID" value="MDG6145593.1"/>
    <property type="molecule type" value="Genomic_DNA"/>
</dbReference>